<dbReference type="RefSeq" id="WP_067484528.1">
    <property type="nucleotide sequence ID" value="NZ_LWMN01000015.1"/>
</dbReference>
<organism evidence="1 2">
    <name type="scientific">Enterococcus thailandicus</name>
    <dbReference type="NCBI Taxonomy" id="417368"/>
    <lineage>
        <taxon>Bacteria</taxon>
        <taxon>Bacillati</taxon>
        <taxon>Bacillota</taxon>
        <taxon>Bacilli</taxon>
        <taxon>Lactobacillales</taxon>
        <taxon>Enterococcaceae</taxon>
        <taxon>Enterococcus</taxon>
    </lineage>
</organism>
<sequence>MSENKYILLIVEGDLDYQFYGEYLSEIISSPSLNIKVTGGDILTKDGKGTPEKLILEAFNEELEKTKLKPTDFVQIIQICDTDGSYFSDDIFQVDGQREYYNEKTYEYSPYNNKVYVKSEEKKKKLLTCWNNKKANQETLVNTSLIKVSDKYAIPYNIYYVSLFLEHLLKDDVLIDSDEKRDCIDTFLDYHGVEEFIDLLKKKNIGSDYLSSWQLLESRDKKYDSCTNLKFLIDLLNSLSTSNT</sequence>
<keyword evidence="2" id="KW-1185">Reference proteome</keyword>
<comment type="caution">
    <text evidence="1">The sequence shown here is derived from an EMBL/GenBank/DDBJ whole genome shotgun (WGS) entry which is preliminary data.</text>
</comment>
<dbReference type="Proteomes" id="UP000078516">
    <property type="component" value="Unassembled WGS sequence"/>
</dbReference>
<gene>
    <name evidence="1" type="ORF">A6E74_09620</name>
</gene>
<proteinExistence type="predicted"/>
<dbReference type="EMBL" id="LWMN01000015">
    <property type="protein sequence ID" value="OAQ55115.1"/>
    <property type="molecule type" value="Genomic_DNA"/>
</dbReference>
<evidence type="ECO:0000313" key="2">
    <source>
        <dbReference type="Proteomes" id="UP000078516"/>
    </source>
</evidence>
<dbReference type="AlphaFoldDB" id="A0A179EPE8"/>
<accession>A0A179EPE8</accession>
<protein>
    <submittedName>
        <fullName evidence="1">Uncharacterized protein</fullName>
    </submittedName>
</protein>
<name>A0A179EPE8_ENTTH</name>
<reference evidence="1 2" key="1">
    <citation type="submission" date="2016-04" db="EMBL/GenBank/DDBJ databases">
        <title>Draft genome of an Enterococcus thailandicus strain isolated from bovine feces.</title>
        <authorList>
            <person name="Beukers A.G."/>
            <person name="Zaheer R."/>
            <person name="Goji N."/>
            <person name="Cook S.R."/>
            <person name="Amoako K."/>
            <person name="Chaves A.V."/>
            <person name="Ward M.P."/>
            <person name="Mcallister T.A."/>
        </authorList>
    </citation>
    <scope>NUCLEOTIDE SEQUENCE [LARGE SCALE GENOMIC DNA]</scope>
    <source>
        <strain evidence="1 2">F0711D 46</strain>
    </source>
</reference>
<evidence type="ECO:0000313" key="1">
    <source>
        <dbReference type="EMBL" id="OAQ55115.1"/>
    </source>
</evidence>